<feature type="transmembrane region" description="Helical" evidence="6">
    <location>
        <begin position="302"/>
        <end position="323"/>
    </location>
</feature>
<feature type="transmembrane region" description="Helical" evidence="6">
    <location>
        <begin position="329"/>
        <end position="352"/>
    </location>
</feature>
<dbReference type="PANTHER" id="PTHR12778">
    <property type="entry name" value="SOLUTE CARRIER FAMILY 33 ACETYL-COA TRANSPORTER -RELATED"/>
    <property type="match status" value="1"/>
</dbReference>
<dbReference type="RefSeq" id="WP_133462942.1">
    <property type="nucleotide sequence ID" value="NZ_SNWI01000001.1"/>
</dbReference>
<dbReference type="OrthoDB" id="9787815at2"/>
<evidence type="ECO:0000256" key="5">
    <source>
        <dbReference type="ARBA" id="ARBA00023136"/>
    </source>
</evidence>
<evidence type="ECO:0000256" key="6">
    <source>
        <dbReference type="SAM" id="Phobius"/>
    </source>
</evidence>
<dbReference type="InterPro" id="IPR020846">
    <property type="entry name" value="MFS_dom"/>
</dbReference>
<accession>A0A4R6HAQ0</accession>
<evidence type="ECO:0000313" key="9">
    <source>
        <dbReference type="Proteomes" id="UP000294848"/>
    </source>
</evidence>
<comment type="subcellular location">
    <subcellularLocation>
        <location evidence="1">Membrane</location>
        <topology evidence="1">Multi-pass membrane protein</topology>
    </subcellularLocation>
</comment>
<dbReference type="Gene3D" id="1.20.1250.20">
    <property type="entry name" value="MFS general substrate transporter like domains"/>
    <property type="match status" value="2"/>
</dbReference>
<dbReference type="GO" id="GO:0022857">
    <property type="term" value="F:transmembrane transporter activity"/>
    <property type="evidence" value="ECO:0007669"/>
    <property type="project" value="InterPro"/>
</dbReference>
<feature type="transmembrane region" description="Helical" evidence="6">
    <location>
        <begin position="172"/>
        <end position="192"/>
    </location>
</feature>
<feature type="transmembrane region" description="Helical" evidence="6">
    <location>
        <begin position="271"/>
        <end position="295"/>
    </location>
</feature>
<dbReference type="PROSITE" id="PS50850">
    <property type="entry name" value="MFS"/>
    <property type="match status" value="1"/>
</dbReference>
<dbReference type="Pfam" id="PF07690">
    <property type="entry name" value="MFS_1"/>
    <property type="match status" value="1"/>
</dbReference>
<dbReference type="InterPro" id="IPR011701">
    <property type="entry name" value="MFS"/>
</dbReference>
<dbReference type="InterPro" id="IPR004752">
    <property type="entry name" value="AmpG_permease/AT-1"/>
</dbReference>
<keyword evidence="5 6" id="KW-0472">Membrane</keyword>
<dbReference type="EMBL" id="SNWI01000001">
    <property type="protein sequence ID" value="TDO04786.1"/>
    <property type="molecule type" value="Genomic_DNA"/>
</dbReference>
<sequence length="432" mass="47599">MRFNQLKKIHPAAWIPTVYFGMGLPYAAINQASPLMYESLGISDSMIAFWTSLLLLPYTLKFLWSPVLEMFKTKKHFVVATQFVTGVTFAMVAFSLQLNDFFAYSVALLAIVALSGSTHDIATDGVYMNVLSSQDQARYIGWQGAAFNIAKVLTAGGLVYLAGVLENTIGAFHGWMIIMIVYGATMLLLSFYHTRMLPSGGAATGEVHSLKEGFQTLWDVLKTFFQKKYIGWYIGFIIIYRFAEGFAVKIAPLFFKAAVADGGLGLSTSEIGLLYGVFGSGAFVLGSLLAGYFIAGKGLRKSIFSLICIFNFQFVVYALLAVFRPSNIYLIGSAVVVEYFAYGFGFVGLTLFMMQQVAPGKYKMAHYAFASGIMNLGFMLPGMLSGFLSDSIGYKSFFLFVLVAMIPSFFAAKFVPFTHPDNKESETKEIEK</sequence>
<feature type="transmembrane region" description="Helical" evidence="6">
    <location>
        <begin position="12"/>
        <end position="29"/>
    </location>
</feature>
<proteinExistence type="predicted"/>
<dbReference type="AlphaFoldDB" id="A0A4R6HAQ0"/>
<feature type="transmembrane region" description="Helical" evidence="6">
    <location>
        <begin position="139"/>
        <end position="160"/>
    </location>
</feature>
<dbReference type="PANTHER" id="PTHR12778:SF10">
    <property type="entry name" value="MAJOR FACILITATOR SUPERFAMILY DOMAIN-CONTAINING PROTEIN 3"/>
    <property type="match status" value="1"/>
</dbReference>
<dbReference type="InterPro" id="IPR036259">
    <property type="entry name" value="MFS_trans_sf"/>
</dbReference>
<evidence type="ECO:0000259" key="7">
    <source>
        <dbReference type="PROSITE" id="PS50850"/>
    </source>
</evidence>
<dbReference type="Proteomes" id="UP000294848">
    <property type="component" value="Unassembled WGS sequence"/>
</dbReference>
<gene>
    <name evidence="8" type="ORF">DET52_101134</name>
</gene>
<feature type="transmembrane region" description="Helical" evidence="6">
    <location>
        <begin position="77"/>
        <end position="95"/>
    </location>
</feature>
<evidence type="ECO:0000256" key="1">
    <source>
        <dbReference type="ARBA" id="ARBA00004141"/>
    </source>
</evidence>
<feature type="transmembrane region" description="Helical" evidence="6">
    <location>
        <begin position="230"/>
        <end position="251"/>
    </location>
</feature>
<evidence type="ECO:0000313" key="8">
    <source>
        <dbReference type="EMBL" id="TDO04786.1"/>
    </source>
</evidence>
<keyword evidence="4 6" id="KW-1133">Transmembrane helix</keyword>
<dbReference type="SUPFAM" id="SSF103473">
    <property type="entry name" value="MFS general substrate transporter"/>
    <property type="match status" value="1"/>
</dbReference>
<keyword evidence="3 6" id="KW-0812">Transmembrane</keyword>
<organism evidence="8 9">
    <name type="scientific">Sunxiuqinia elliptica</name>
    <dbReference type="NCBI Taxonomy" id="655355"/>
    <lineage>
        <taxon>Bacteria</taxon>
        <taxon>Pseudomonadati</taxon>
        <taxon>Bacteroidota</taxon>
        <taxon>Bacteroidia</taxon>
        <taxon>Marinilabiliales</taxon>
        <taxon>Prolixibacteraceae</taxon>
        <taxon>Sunxiuqinia</taxon>
    </lineage>
</organism>
<comment type="caution">
    <text evidence="8">The sequence shown here is derived from an EMBL/GenBank/DDBJ whole genome shotgun (WGS) entry which is preliminary data.</text>
</comment>
<feature type="transmembrane region" description="Helical" evidence="6">
    <location>
        <begin position="101"/>
        <end position="118"/>
    </location>
</feature>
<reference evidence="8 9" key="1">
    <citation type="submission" date="2019-03" db="EMBL/GenBank/DDBJ databases">
        <title>Freshwater and sediment microbial communities from various areas in North America, analyzing microbe dynamics in response to fracking.</title>
        <authorList>
            <person name="Lamendella R."/>
        </authorList>
    </citation>
    <scope>NUCLEOTIDE SEQUENCE [LARGE SCALE GENOMIC DNA]</scope>
    <source>
        <strain evidence="8 9">114D</strain>
    </source>
</reference>
<protein>
    <submittedName>
        <fullName evidence="8">PAT family beta-lactamase induction signal transducer AmpG</fullName>
    </submittedName>
</protein>
<keyword evidence="2" id="KW-0813">Transport</keyword>
<name>A0A4R6HAQ0_9BACT</name>
<feature type="domain" description="Major facilitator superfamily (MFS) profile" evidence="7">
    <location>
        <begin position="11"/>
        <end position="419"/>
    </location>
</feature>
<evidence type="ECO:0000256" key="4">
    <source>
        <dbReference type="ARBA" id="ARBA00022989"/>
    </source>
</evidence>
<feature type="transmembrane region" description="Helical" evidence="6">
    <location>
        <begin position="396"/>
        <end position="415"/>
    </location>
</feature>
<dbReference type="GO" id="GO:0016020">
    <property type="term" value="C:membrane"/>
    <property type="evidence" value="ECO:0007669"/>
    <property type="project" value="UniProtKB-SubCell"/>
</dbReference>
<feature type="transmembrane region" description="Helical" evidence="6">
    <location>
        <begin position="364"/>
        <end position="384"/>
    </location>
</feature>
<evidence type="ECO:0000256" key="2">
    <source>
        <dbReference type="ARBA" id="ARBA00022448"/>
    </source>
</evidence>
<evidence type="ECO:0000256" key="3">
    <source>
        <dbReference type="ARBA" id="ARBA00022692"/>
    </source>
</evidence>